<feature type="transmembrane region" description="Helical" evidence="1">
    <location>
        <begin position="21"/>
        <end position="41"/>
    </location>
</feature>
<evidence type="ECO:0000256" key="1">
    <source>
        <dbReference type="SAM" id="Phobius"/>
    </source>
</evidence>
<dbReference type="EMBL" id="CABFNP030000633">
    <property type="protein sequence ID" value="CAI6068594.1"/>
    <property type="molecule type" value="Genomic_DNA"/>
</dbReference>
<evidence type="ECO:0000313" key="2">
    <source>
        <dbReference type="EMBL" id="CAI6068594.1"/>
    </source>
</evidence>
<gene>
    <name evidence="2" type="ORF">CCHLO57077_00017754</name>
</gene>
<keyword evidence="1" id="KW-0472">Membrane</keyword>
<name>A0AA35PUK5_9HYPO</name>
<dbReference type="Proteomes" id="UP001160390">
    <property type="component" value="Unassembled WGS sequence"/>
</dbReference>
<dbReference type="AlphaFoldDB" id="A0AA35PUK5"/>
<sequence length="79" mass="9045">MAVSKSTKKQKRKISRNVAGVFSKTYNYALLGVPVATYIYYQDKDELLYFESDGFSNIQIEEKCKSYTVFAEGRGKVDK</sequence>
<keyword evidence="3" id="KW-1185">Reference proteome</keyword>
<keyword evidence="1" id="KW-0812">Transmembrane</keyword>
<proteinExistence type="predicted"/>
<reference evidence="2" key="1">
    <citation type="submission" date="2023-01" db="EMBL/GenBank/DDBJ databases">
        <authorList>
            <person name="Piombo E."/>
        </authorList>
    </citation>
    <scope>NUCLEOTIDE SEQUENCE</scope>
</reference>
<accession>A0AA35PUK5</accession>
<evidence type="ECO:0000313" key="3">
    <source>
        <dbReference type="Proteomes" id="UP001160390"/>
    </source>
</evidence>
<protein>
    <submittedName>
        <fullName evidence="2">Uncharacterized protein</fullName>
    </submittedName>
</protein>
<organism evidence="2 3">
    <name type="scientific">Clonostachys chloroleuca</name>
    <dbReference type="NCBI Taxonomy" id="1926264"/>
    <lineage>
        <taxon>Eukaryota</taxon>
        <taxon>Fungi</taxon>
        <taxon>Dikarya</taxon>
        <taxon>Ascomycota</taxon>
        <taxon>Pezizomycotina</taxon>
        <taxon>Sordariomycetes</taxon>
        <taxon>Hypocreomycetidae</taxon>
        <taxon>Hypocreales</taxon>
        <taxon>Bionectriaceae</taxon>
        <taxon>Clonostachys</taxon>
    </lineage>
</organism>
<keyword evidence="1" id="KW-1133">Transmembrane helix</keyword>
<comment type="caution">
    <text evidence="2">The sequence shown here is derived from an EMBL/GenBank/DDBJ whole genome shotgun (WGS) entry which is preliminary data.</text>
</comment>